<dbReference type="PANTHER" id="PTHR33403:SF19">
    <property type="entry name" value="PROTEIN SPIRAL1-LIKE 5"/>
    <property type="match status" value="1"/>
</dbReference>
<feature type="compositionally biased region" description="Polar residues" evidence="3">
    <location>
        <begin position="62"/>
        <end position="76"/>
    </location>
</feature>
<feature type="region of interest" description="Disordered" evidence="3">
    <location>
        <begin position="1"/>
        <end position="102"/>
    </location>
</feature>
<accession>A0A7J7CJJ3</accession>
<comment type="caution">
    <text evidence="4">The sequence shown here is derived from an EMBL/GenBank/DDBJ whole genome shotgun (WGS) entry which is preliminary data.</text>
</comment>
<keyword evidence="5" id="KW-1185">Reference proteome</keyword>
<feature type="compositionally biased region" description="Basic and acidic residues" evidence="3">
    <location>
        <begin position="49"/>
        <end position="61"/>
    </location>
</feature>
<comment type="similarity">
    <text evidence="1">Belongs to the SPIRAL1 family.</text>
</comment>
<proteinExistence type="inferred from homology"/>
<evidence type="ECO:0000313" key="4">
    <source>
        <dbReference type="EMBL" id="KAF5734232.1"/>
    </source>
</evidence>
<dbReference type="InterPro" id="IPR039613">
    <property type="entry name" value="SPR1/2/3/4/5"/>
</dbReference>
<keyword evidence="2" id="KW-0493">Microtubule</keyword>
<evidence type="ECO:0000256" key="3">
    <source>
        <dbReference type="SAM" id="MobiDB-lite"/>
    </source>
</evidence>
<dbReference type="InParanoid" id="A0A7J7CJJ3"/>
<dbReference type="OrthoDB" id="62622at2759"/>
<dbReference type="AlphaFoldDB" id="A0A7J7CJJ3"/>
<organism evidence="4 5">
    <name type="scientific">Tripterygium wilfordii</name>
    <name type="common">Thunder God vine</name>
    <dbReference type="NCBI Taxonomy" id="458696"/>
    <lineage>
        <taxon>Eukaryota</taxon>
        <taxon>Viridiplantae</taxon>
        <taxon>Streptophyta</taxon>
        <taxon>Embryophyta</taxon>
        <taxon>Tracheophyta</taxon>
        <taxon>Spermatophyta</taxon>
        <taxon>Magnoliopsida</taxon>
        <taxon>eudicotyledons</taxon>
        <taxon>Gunneridae</taxon>
        <taxon>Pentapetalae</taxon>
        <taxon>rosids</taxon>
        <taxon>fabids</taxon>
        <taxon>Celastrales</taxon>
        <taxon>Celastraceae</taxon>
        <taxon>Tripterygium</taxon>
    </lineage>
</organism>
<gene>
    <name evidence="4" type="ORF">HS088_TW16G00677</name>
</gene>
<dbReference type="GO" id="GO:0043622">
    <property type="term" value="P:cortical microtubule organization"/>
    <property type="evidence" value="ECO:0007669"/>
    <property type="project" value="InterPro"/>
</dbReference>
<feature type="compositionally biased region" description="Gly residues" evidence="3">
    <location>
        <begin position="1"/>
        <end position="12"/>
    </location>
</feature>
<dbReference type="PANTHER" id="PTHR33403">
    <property type="entry name" value="SPR1"/>
    <property type="match status" value="1"/>
</dbReference>
<evidence type="ECO:0000256" key="1">
    <source>
        <dbReference type="ARBA" id="ARBA00009656"/>
    </source>
</evidence>
<sequence length="102" mass="10723">MSRGGSFGGGQSSLGYLFGSDEEKPSPPASRPVNPPPYGVDITPTTMEKPPDSPSSEKDKASNNYHRSQGQNSGNFITDRPSTKVKSVPGGDSSLGYLFGDK</sequence>
<name>A0A7J7CJJ3_TRIWF</name>
<dbReference type="FunCoup" id="A0A7J7CJJ3">
    <property type="interactions" value="62"/>
</dbReference>
<dbReference type="EMBL" id="JAAARO010000016">
    <property type="protein sequence ID" value="KAF5734232.1"/>
    <property type="molecule type" value="Genomic_DNA"/>
</dbReference>
<dbReference type="GO" id="GO:0010005">
    <property type="term" value="C:cortical microtubule, transverse to long axis"/>
    <property type="evidence" value="ECO:0007669"/>
    <property type="project" value="TreeGrafter"/>
</dbReference>
<dbReference type="Proteomes" id="UP000593562">
    <property type="component" value="Unassembled WGS sequence"/>
</dbReference>
<evidence type="ECO:0000256" key="2">
    <source>
        <dbReference type="ARBA" id="ARBA00022701"/>
    </source>
</evidence>
<protein>
    <submittedName>
        <fullName evidence="4">Protein SPIRAL1-like 5</fullName>
    </submittedName>
</protein>
<evidence type="ECO:0000313" key="5">
    <source>
        <dbReference type="Proteomes" id="UP000593562"/>
    </source>
</evidence>
<reference evidence="4 5" key="1">
    <citation type="journal article" date="2020" name="Nat. Commun.">
        <title>Genome of Tripterygium wilfordii and identification of cytochrome P450 involved in triptolide biosynthesis.</title>
        <authorList>
            <person name="Tu L."/>
            <person name="Su P."/>
            <person name="Zhang Z."/>
            <person name="Gao L."/>
            <person name="Wang J."/>
            <person name="Hu T."/>
            <person name="Zhou J."/>
            <person name="Zhang Y."/>
            <person name="Zhao Y."/>
            <person name="Liu Y."/>
            <person name="Song Y."/>
            <person name="Tong Y."/>
            <person name="Lu Y."/>
            <person name="Yang J."/>
            <person name="Xu C."/>
            <person name="Jia M."/>
            <person name="Peters R.J."/>
            <person name="Huang L."/>
            <person name="Gao W."/>
        </authorList>
    </citation>
    <scope>NUCLEOTIDE SEQUENCE [LARGE SCALE GENOMIC DNA]</scope>
    <source>
        <strain evidence="5">cv. XIE 37</strain>
        <tissue evidence="4">Leaf</tissue>
    </source>
</reference>
<feature type="compositionally biased region" description="Pro residues" evidence="3">
    <location>
        <begin position="26"/>
        <end position="38"/>
    </location>
</feature>